<dbReference type="AlphaFoldDB" id="A0A1T5D3F9"/>
<sequence>MSFFARAGLLLALALTMPTAVAAQGTRVFDAPDGSYTFSYPLNFALDHEFADGTGDVTGVTASSPTNGDVIVTFLGPRDAGDFKEVSETTRPDITDAFTKAVARLASTTLKSSSMTTMLGRPAVDMIFQNARMPFSKERPQIKRYVFTIASGKAYNFECIYRADKAEQFAPACDLAVSTVRLRDGAAKAKPAAANDGGGAAPPAAGSCTREELNKRSMQVTDITSNMLMKDQSPAMIERLKKAHDAMRAVDERASAAPSAQDCKDIDAIIATLK</sequence>
<dbReference type="EMBL" id="FUYX01000004">
    <property type="protein sequence ID" value="SKB66288.1"/>
    <property type="molecule type" value="Genomic_DNA"/>
</dbReference>
<reference evidence="3 4" key="1">
    <citation type="submission" date="2017-02" db="EMBL/GenBank/DDBJ databases">
        <authorList>
            <person name="Peterson S.W."/>
        </authorList>
    </citation>
    <scope>NUCLEOTIDE SEQUENCE [LARGE SCALE GENOMIC DNA]</scope>
    <source>
        <strain evidence="3 4">DSM 9653</strain>
    </source>
</reference>
<evidence type="ECO:0000256" key="2">
    <source>
        <dbReference type="SAM" id="SignalP"/>
    </source>
</evidence>
<keyword evidence="2" id="KW-0732">Signal</keyword>
<dbReference type="Proteomes" id="UP000190130">
    <property type="component" value="Unassembled WGS sequence"/>
</dbReference>
<gene>
    <name evidence="3" type="ORF">SAMN05660750_01704</name>
</gene>
<feature type="region of interest" description="Disordered" evidence="1">
    <location>
        <begin position="190"/>
        <end position="209"/>
    </location>
</feature>
<feature type="compositionally biased region" description="Low complexity" evidence="1">
    <location>
        <begin position="190"/>
        <end position="206"/>
    </location>
</feature>
<name>A0A1T5D3F9_9HYPH</name>
<organism evidence="3 4">
    <name type="scientific">Bosea thiooxidans</name>
    <dbReference type="NCBI Taxonomy" id="53254"/>
    <lineage>
        <taxon>Bacteria</taxon>
        <taxon>Pseudomonadati</taxon>
        <taxon>Pseudomonadota</taxon>
        <taxon>Alphaproteobacteria</taxon>
        <taxon>Hyphomicrobiales</taxon>
        <taxon>Boseaceae</taxon>
        <taxon>Bosea</taxon>
    </lineage>
</organism>
<feature type="chain" id="PRO_5010537277" evidence="2">
    <location>
        <begin position="23"/>
        <end position="274"/>
    </location>
</feature>
<proteinExistence type="predicted"/>
<feature type="signal peptide" evidence="2">
    <location>
        <begin position="1"/>
        <end position="22"/>
    </location>
</feature>
<evidence type="ECO:0000313" key="4">
    <source>
        <dbReference type="Proteomes" id="UP000190130"/>
    </source>
</evidence>
<accession>A0A1T5D3F9</accession>
<protein>
    <submittedName>
        <fullName evidence="3">Uncharacterized protein</fullName>
    </submittedName>
</protein>
<evidence type="ECO:0000313" key="3">
    <source>
        <dbReference type="EMBL" id="SKB66288.1"/>
    </source>
</evidence>
<evidence type="ECO:0000256" key="1">
    <source>
        <dbReference type="SAM" id="MobiDB-lite"/>
    </source>
</evidence>